<dbReference type="PANTHER" id="PTHR12215">
    <property type="entry name" value="PHOSPHOPANTETHEINE TRANSFERASE"/>
    <property type="match status" value="1"/>
</dbReference>
<organism evidence="5 6">
    <name type="scientific">Skermanella aerolata</name>
    <dbReference type="NCBI Taxonomy" id="393310"/>
    <lineage>
        <taxon>Bacteria</taxon>
        <taxon>Pseudomonadati</taxon>
        <taxon>Pseudomonadota</taxon>
        <taxon>Alphaproteobacteria</taxon>
        <taxon>Rhodospirillales</taxon>
        <taxon>Azospirillaceae</taxon>
        <taxon>Skermanella</taxon>
    </lineage>
</organism>
<feature type="domain" description="4'-phosphopantetheinyl transferase N-terminal" evidence="4">
    <location>
        <begin position="40"/>
        <end position="124"/>
    </location>
</feature>
<evidence type="ECO:0000256" key="2">
    <source>
        <dbReference type="ARBA" id="ARBA00022679"/>
    </source>
</evidence>
<dbReference type="GO" id="GO:0005829">
    <property type="term" value="C:cytosol"/>
    <property type="evidence" value="ECO:0007669"/>
    <property type="project" value="TreeGrafter"/>
</dbReference>
<evidence type="ECO:0000313" key="5">
    <source>
        <dbReference type="EMBL" id="GEO42337.1"/>
    </source>
</evidence>
<gene>
    <name evidence="5" type="ORF">SAE02_64850</name>
</gene>
<dbReference type="InterPro" id="IPR008278">
    <property type="entry name" value="4-PPantetheinyl_Trfase_dom"/>
</dbReference>
<feature type="domain" description="4'-phosphopantetheinyl transferase" evidence="3">
    <location>
        <begin position="131"/>
        <end position="210"/>
    </location>
</feature>
<comment type="caution">
    <text evidence="5">The sequence shown here is derived from an EMBL/GenBank/DDBJ whole genome shotgun (WGS) entry which is preliminary data.</text>
</comment>
<comment type="similarity">
    <text evidence="1">Belongs to the P-Pant transferase superfamily. Gsp/Sfp/HetI/AcpT family.</text>
</comment>
<evidence type="ECO:0000259" key="4">
    <source>
        <dbReference type="Pfam" id="PF22624"/>
    </source>
</evidence>
<evidence type="ECO:0000256" key="1">
    <source>
        <dbReference type="ARBA" id="ARBA00010990"/>
    </source>
</evidence>
<keyword evidence="6" id="KW-1185">Reference proteome</keyword>
<sequence length="266" mass="29027">MTQPFGPPVGFPLGPPLDPDAVHLWYTLSDDIAAAAAIDAYIGLLSPDERARHDRFLNERARHEYLITRALCRTVLSRYAGMAPTGWRFRANAWGRPEIDAPADTGVADLRFNLSNTRGLVACAVTHSGEIGVDVEAIDRAGDLLEIADRFMAPLEAVDIASLPADAQASRFFTYWTLKEAYIKARGMGLSIPLDKFWFLRDGGDAGSSARLVLAPDMDDTAAGWSFAQLQPTDRHLLAVARRNPAAATPGFDLKVQRIVPPACRL</sequence>
<evidence type="ECO:0000313" key="6">
    <source>
        <dbReference type="Proteomes" id="UP000321523"/>
    </source>
</evidence>
<proteinExistence type="inferred from homology"/>
<dbReference type="EMBL" id="BJYZ01000039">
    <property type="protein sequence ID" value="GEO42337.1"/>
    <property type="molecule type" value="Genomic_DNA"/>
</dbReference>
<protein>
    <submittedName>
        <fullName evidence="5">4'-phosphopantetheinyl transferase</fullName>
    </submittedName>
</protein>
<dbReference type="GO" id="GO:0019878">
    <property type="term" value="P:lysine biosynthetic process via aminoadipic acid"/>
    <property type="evidence" value="ECO:0007669"/>
    <property type="project" value="TreeGrafter"/>
</dbReference>
<name>A0A512E0S8_9PROT</name>
<reference evidence="5 6" key="1">
    <citation type="submission" date="2019-07" db="EMBL/GenBank/DDBJ databases">
        <title>Whole genome shotgun sequence of Skermanella aerolata NBRC 106429.</title>
        <authorList>
            <person name="Hosoyama A."/>
            <person name="Uohara A."/>
            <person name="Ohji S."/>
            <person name="Ichikawa N."/>
        </authorList>
    </citation>
    <scope>NUCLEOTIDE SEQUENCE [LARGE SCALE GENOMIC DNA]</scope>
    <source>
        <strain evidence="5 6">NBRC 106429</strain>
    </source>
</reference>
<dbReference type="Pfam" id="PF22624">
    <property type="entry name" value="AASDHPPT_N"/>
    <property type="match status" value="1"/>
</dbReference>
<dbReference type="Pfam" id="PF01648">
    <property type="entry name" value="ACPS"/>
    <property type="match status" value="1"/>
</dbReference>
<dbReference type="RefSeq" id="WP_044435127.1">
    <property type="nucleotide sequence ID" value="NZ_BJYZ01000039.1"/>
</dbReference>
<accession>A0A512E0S8</accession>
<dbReference type="AlphaFoldDB" id="A0A512E0S8"/>
<dbReference type="Proteomes" id="UP000321523">
    <property type="component" value="Unassembled WGS sequence"/>
</dbReference>
<keyword evidence="2 5" id="KW-0808">Transferase</keyword>
<dbReference type="InterPro" id="IPR050559">
    <property type="entry name" value="P-Pant_transferase_sf"/>
</dbReference>
<dbReference type="GO" id="GO:0008897">
    <property type="term" value="F:holo-[acyl-carrier-protein] synthase activity"/>
    <property type="evidence" value="ECO:0007669"/>
    <property type="project" value="InterPro"/>
</dbReference>
<dbReference type="SUPFAM" id="SSF56214">
    <property type="entry name" value="4'-phosphopantetheinyl transferase"/>
    <property type="match status" value="2"/>
</dbReference>
<dbReference type="OrthoDB" id="9808281at2"/>
<dbReference type="InterPro" id="IPR055066">
    <property type="entry name" value="AASDHPPT_N"/>
</dbReference>
<dbReference type="InterPro" id="IPR037143">
    <property type="entry name" value="4-PPantetheinyl_Trfase_dom_sf"/>
</dbReference>
<dbReference type="Gene3D" id="3.90.470.20">
    <property type="entry name" value="4'-phosphopantetheinyl transferase domain"/>
    <property type="match status" value="2"/>
</dbReference>
<dbReference type="PANTHER" id="PTHR12215:SF10">
    <property type="entry name" value="L-AMINOADIPATE-SEMIALDEHYDE DEHYDROGENASE-PHOSPHOPANTETHEINYL TRANSFERASE"/>
    <property type="match status" value="1"/>
</dbReference>
<dbReference type="GO" id="GO:0000287">
    <property type="term" value="F:magnesium ion binding"/>
    <property type="evidence" value="ECO:0007669"/>
    <property type="project" value="InterPro"/>
</dbReference>
<evidence type="ECO:0000259" key="3">
    <source>
        <dbReference type="Pfam" id="PF01648"/>
    </source>
</evidence>